<sequence length="192" mass="20618">MMIKLYYGLTTLLSRFKCIVKGVKLGNGVLFKGLPSIIKKTSAIIEVGNNTLLNSSNYGYHINMHSSCKLLADRNDAKISIGSNCRIHGTCIHAYNSITIGNNVLIAANTQIIDGNGHQLSFNNTADRIHTTDMGKPIIIENNVWIGANCFILGGVTIGEGAVISANSVVHKDIKRNTIVGGNPAKLIKDAN</sequence>
<accession>A0ABV9LBN5</accession>
<dbReference type="Gene3D" id="2.160.10.10">
    <property type="entry name" value="Hexapeptide repeat proteins"/>
    <property type="match status" value="1"/>
</dbReference>
<organism evidence="1 2">
    <name type="scientific">Dokdonia genika</name>
    <dbReference type="NCBI Taxonomy" id="308113"/>
    <lineage>
        <taxon>Bacteria</taxon>
        <taxon>Pseudomonadati</taxon>
        <taxon>Bacteroidota</taxon>
        <taxon>Flavobacteriia</taxon>
        <taxon>Flavobacteriales</taxon>
        <taxon>Flavobacteriaceae</taxon>
        <taxon>Dokdonia</taxon>
    </lineage>
</organism>
<dbReference type="EMBL" id="JBHSHB010000024">
    <property type="protein sequence ID" value="MFC4691488.1"/>
    <property type="molecule type" value="Genomic_DNA"/>
</dbReference>
<evidence type="ECO:0000313" key="1">
    <source>
        <dbReference type="EMBL" id="MFC4691488.1"/>
    </source>
</evidence>
<dbReference type="InterPro" id="IPR051159">
    <property type="entry name" value="Hexapeptide_acetyltransf"/>
</dbReference>
<dbReference type="CDD" id="cd04647">
    <property type="entry name" value="LbH_MAT_like"/>
    <property type="match status" value="1"/>
</dbReference>
<comment type="caution">
    <text evidence="1">The sequence shown here is derived from an EMBL/GenBank/DDBJ whole genome shotgun (WGS) entry which is preliminary data.</text>
</comment>
<keyword evidence="2" id="KW-1185">Reference proteome</keyword>
<proteinExistence type="predicted"/>
<keyword evidence="1" id="KW-0808">Transferase</keyword>
<dbReference type="RefSeq" id="WP_380035455.1">
    <property type="nucleotide sequence ID" value="NZ_JBHSHB010000024.1"/>
</dbReference>
<dbReference type="SUPFAM" id="SSF51161">
    <property type="entry name" value="Trimeric LpxA-like enzymes"/>
    <property type="match status" value="1"/>
</dbReference>
<gene>
    <name evidence="1" type="ORF">ACFO5T_13700</name>
</gene>
<dbReference type="PANTHER" id="PTHR23416">
    <property type="entry name" value="SIALIC ACID SYNTHASE-RELATED"/>
    <property type="match status" value="1"/>
</dbReference>
<evidence type="ECO:0000313" key="2">
    <source>
        <dbReference type="Proteomes" id="UP001595878"/>
    </source>
</evidence>
<protein>
    <submittedName>
        <fullName evidence="1">Acyltransferase</fullName>
        <ecNumber evidence="1">2.3.1.-</ecNumber>
    </submittedName>
</protein>
<dbReference type="Pfam" id="PF00132">
    <property type="entry name" value="Hexapep"/>
    <property type="match status" value="1"/>
</dbReference>
<reference evidence="2" key="1">
    <citation type="journal article" date="2019" name="Int. J. Syst. Evol. Microbiol.">
        <title>The Global Catalogue of Microorganisms (GCM) 10K type strain sequencing project: providing services to taxonomists for standard genome sequencing and annotation.</title>
        <authorList>
            <consortium name="The Broad Institute Genomics Platform"/>
            <consortium name="The Broad Institute Genome Sequencing Center for Infectious Disease"/>
            <person name="Wu L."/>
            <person name="Ma J."/>
        </authorList>
    </citation>
    <scope>NUCLEOTIDE SEQUENCE [LARGE SCALE GENOMIC DNA]</scope>
    <source>
        <strain evidence="2">CGMCC 4.7427</strain>
    </source>
</reference>
<keyword evidence="1" id="KW-0012">Acyltransferase</keyword>
<dbReference type="InterPro" id="IPR001451">
    <property type="entry name" value="Hexapep"/>
</dbReference>
<name>A0ABV9LBN5_9FLAO</name>
<dbReference type="Pfam" id="PF14602">
    <property type="entry name" value="Hexapep_2"/>
    <property type="match status" value="1"/>
</dbReference>
<dbReference type="EC" id="2.3.1.-" evidence="1"/>
<dbReference type="Proteomes" id="UP001595878">
    <property type="component" value="Unassembled WGS sequence"/>
</dbReference>
<dbReference type="InterPro" id="IPR011004">
    <property type="entry name" value="Trimer_LpxA-like_sf"/>
</dbReference>
<dbReference type="GO" id="GO:0016746">
    <property type="term" value="F:acyltransferase activity"/>
    <property type="evidence" value="ECO:0007669"/>
    <property type="project" value="UniProtKB-KW"/>
</dbReference>